<feature type="transmembrane region" description="Helical" evidence="1">
    <location>
        <begin position="113"/>
        <end position="140"/>
    </location>
</feature>
<keyword evidence="1" id="KW-1133">Transmembrane helix</keyword>
<proteinExistence type="predicted"/>
<reference evidence="3" key="1">
    <citation type="journal article" date="2019" name="Int. J. Syst. Evol. Microbiol.">
        <title>The Global Catalogue of Microorganisms (GCM) 10K type strain sequencing project: providing services to taxonomists for standard genome sequencing and annotation.</title>
        <authorList>
            <consortium name="The Broad Institute Genomics Platform"/>
            <consortium name="The Broad Institute Genome Sequencing Center for Infectious Disease"/>
            <person name="Wu L."/>
            <person name="Ma J."/>
        </authorList>
    </citation>
    <scope>NUCLEOTIDE SEQUENCE [LARGE SCALE GENOMIC DNA]</scope>
    <source>
        <strain evidence="3">KCTC 32465</strain>
    </source>
</reference>
<keyword evidence="1" id="KW-0472">Membrane</keyword>
<dbReference type="EMBL" id="BMZF01000004">
    <property type="protein sequence ID" value="GHA52820.1"/>
    <property type="molecule type" value="Genomic_DNA"/>
</dbReference>
<accession>A0ABQ3D0S3</accession>
<keyword evidence="3" id="KW-1185">Reference proteome</keyword>
<dbReference type="RefSeq" id="WP_189640396.1">
    <property type="nucleotide sequence ID" value="NZ_BMZF01000004.1"/>
</dbReference>
<feature type="transmembrane region" description="Helical" evidence="1">
    <location>
        <begin position="12"/>
        <end position="34"/>
    </location>
</feature>
<gene>
    <name evidence="2" type="ORF">GCM10008927_18150</name>
</gene>
<keyword evidence="1" id="KW-0812">Transmembrane</keyword>
<organism evidence="2 3">
    <name type="scientific">Paramylibacter ulvae</name>
    <dbReference type="NCBI Taxonomy" id="1651968"/>
    <lineage>
        <taxon>Bacteria</taxon>
        <taxon>Pseudomonadati</taxon>
        <taxon>Pseudomonadota</taxon>
        <taxon>Alphaproteobacteria</taxon>
        <taxon>Rhodobacterales</taxon>
        <taxon>Paracoccaceae</taxon>
        <taxon>Paramylibacter</taxon>
    </lineage>
</organism>
<feature type="transmembrane region" description="Helical" evidence="1">
    <location>
        <begin position="68"/>
        <end position="93"/>
    </location>
</feature>
<evidence type="ECO:0000313" key="2">
    <source>
        <dbReference type="EMBL" id="GHA52820.1"/>
    </source>
</evidence>
<protein>
    <submittedName>
        <fullName evidence="2">Uncharacterized protein</fullName>
    </submittedName>
</protein>
<sequence length="151" mass="16401">MRNIINSDWKMRIGVAGALAILGVLDLFAMGLYGEIKDETIVLFTLLGVFIAGLSMAGGFGKPRKSGWVLAMFTGLIATYFGAMSSVFILFTWTGFADGNIFPHLDEIGMLLLVLPAIVVMNTFITLPSASLWIVGMATIHIGMLKLRNRN</sequence>
<feature type="transmembrane region" description="Helical" evidence="1">
    <location>
        <begin position="40"/>
        <end position="61"/>
    </location>
</feature>
<comment type="caution">
    <text evidence="2">The sequence shown here is derived from an EMBL/GenBank/DDBJ whole genome shotgun (WGS) entry which is preliminary data.</text>
</comment>
<dbReference type="Proteomes" id="UP000634455">
    <property type="component" value="Unassembled WGS sequence"/>
</dbReference>
<evidence type="ECO:0000256" key="1">
    <source>
        <dbReference type="SAM" id="Phobius"/>
    </source>
</evidence>
<name>A0ABQ3D0S3_9RHOB</name>
<evidence type="ECO:0000313" key="3">
    <source>
        <dbReference type="Proteomes" id="UP000634455"/>
    </source>
</evidence>